<protein>
    <submittedName>
        <fullName evidence="1">Uncharacterized protein</fullName>
    </submittedName>
</protein>
<dbReference type="AlphaFoldDB" id="A0A6C0BXA3"/>
<organism evidence="1">
    <name type="scientific">viral metagenome</name>
    <dbReference type="NCBI Taxonomy" id="1070528"/>
    <lineage>
        <taxon>unclassified sequences</taxon>
        <taxon>metagenomes</taxon>
        <taxon>organismal metagenomes</taxon>
    </lineage>
</organism>
<evidence type="ECO:0000313" key="1">
    <source>
        <dbReference type="EMBL" id="QHS96730.1"/>
    </source>
</evidence>
<name>A0A6C0BXA3_9ZZZZ</name>
<reference evidence="1" key="1">
    <citation type="journal article" date="2020" name="Nature">
        <title>Giant virus diversity and host interactions through global metagenomics.</title>
        <authorList>
            <person name="Schulz F."/>
            <person name="Roux S."/>
            <person name="Paez-Espino D."/>
            <person name="Jungbluth S."/>
            <person name="Walsh D.A."/>
            <person name="Denef V.J."/>
            <person name="McMahon K.D."/>
            <person name="Konstantinidis K.T."/>
            <person name="Eloe-Fadrosh E.A."/>
            <person name="Kyrpides N.C."/>
            <person name="Woyke T."/>
        </authorList>
    </citation>
    <scope>NUCLEOTIDE SEQUENCE</scope>
    <source>
        <strain evidence="1">GVMAG-M-3300020166-5</strain>
    </source>
</reference>
<accession>A0A6C0BXA3</accession>
<dbReference type="EMBL" id="MN739278">
    <property type="protein sequence ID" value="QHS96730.1"/>
    <property type="molecule type" value="Genomic_DNA"/>
</dbReference>
<proteinExistence type="predicted"/>
<sequence>MEVLRLIKDSHPNLYKLWVYALFTNPTPLLLDKLNRASADLHNTPDLTKFNIISLYCILCPSYNLNIT</sequence>